<dbReference type="InterPro" id="IPR051923">
    <property type="entry name" value="Glycosyl_Hydrolase_39"/>
</dbReference>
<evidence type="ECO:0008006" key="3">
    <source>
        <dbReference type="Google" id="ProtNLM"/>
    </source>
</evidence>
<evidence type="ECO:0000313" key="2">
    <source>
        <dbReference type="Proteomes" id="UP000076023"/>
    </source>
</evidence>
<dbReference type="PANTHER" id="PTHR12631">
    <property type="entry name" value="ALPHA-L-IDURONIDASE"/>
    <property type="match status" value="1"/>
</dbReference>
<dbReference type="InParanoid" id="A0A146GBY4"/>
<dbReference type="SUPFAM" id="SSF51445">
    <property type="entry name" value="(Trans)glycosidases"/>
    <property type="match status" value="1"/>
</dbReference>
<dbReference type="Gene3D" id="3.20.20.80">
    <property type="entry name" value="Glycosidases"/>
    <property type="match status" value="1"/>
</dbReference>
<keyword evidence="2" id="KW-1185">Reference proteome</keyword>
<dbReference type="STRING" id="690879.TSACC_23325"/>
<dbReference type="GO" id="GO:0004553">
    <property type="term" value="F:hydrolase activity, hydrolyzing O-glycosyl compounds"/>
    <property type="evidence" value="ECO:0007669"/>
    <property type="project" value="TreeGrafter"/>
</dbReference>
<dbReference type="PANTHER" id="PTHR12631:SF10">
    <property type="entry name" value="BETA-XYLOSIDASE-LIKE PROTEIN-RELATED"/>
    <property type="match status" value="1"/>
</dbReference>
<gene>
    <name evidence="1" type="ORF">TSACC_23325</name>
</gene>
<comment type="caution">
    <text evidence="1">The sequence shown here is derived from an EMBL/GenBank/DDBJ whole genome shotgun (WGS) entry which is preliminary data.</text>
</comment>
<organism evidence="1 2">
    <name type="scientific">Terrimicrobium sacchariphilum</name>
    <dbReference type="NCBI Taxonomy" id="690879"/>
    <lineage>
        <taxon>Bacteria</taxon>
        <taxon>Pseudomonadati</taxon>
        <taxon>Verrucomicrobiota</taxon>
        <taxon>Terrimicrobiia</taxon>
        <taxon>Terrimicrobiales</taxon>
        <taxon>Terrimicrobiaceae</taxon>
        <taxon>Terrimicrobium</taxon>
    </lineage>
</organism>
<name>A0A146GBY4_TERSA</name>
<protein>
    <recommendedName>
        <fullName evidence="3">Asl1-like glycosyl hydrolase catalytic domain-containing protein</fullName>
    </recommendedName>
</protein>
<dbReference type="Proteomes" id="UP000076023">
    <property type="component" value="Unassembled WGS sequence"/>
</dbReference>
<reference evidence="2" key="1">
    <citation type="journal article" date="2017" name="Genome Announc.">
        <title>Draft Genome Sequence of Terrimicrobium sacchariphilum NM-5T, a Facultative Anaerobic Soil Bacterium of the Class Spartobacteria.</title>
        <authorList>
            <person name="Qiu Y.L."/>
            <person name="Tourlousse D.M."/>
            <person name="Matsuura N."/>
            <person name="Ohashi A."/>
            <person name="Sekiguchi Y."/>
        </authorList>
    </citation>
    <scope>NUCLEOTIDE SEQUENCE [LARGE SCALE GENOMIC DNA]</scope>
    <source>
        <strain evidence="2">NM-5</strain>
    </source>
</reference>
<accession>A0A146GBY4</accession>
<evidence type="ECO:0000313" key="1">
    <source>
        <dbReference type="EMBL" id="GAT34891.1"/>
    </source>
</evidence>
<dbReference type="AlphaFoldDB" id="A0A146GBY4"/>
<dbReference type="EMBL" id="BDCO01000002">
    <property type="protein sequence ID" value="GAT34891.1"/>
    <property type="molecule type" value="Genomic_DNA"/>
</dbReference>
<proteinExistence type="predicted"/>
<dbReference type="InterPro" id="IPR017853">
    <property type="entry name" value="GH"/>
</dbReference>
<sequence>MLCVAASCRAEDKSRNLGDFVLGFNTHKVLANDQPLLEGVGIWSLRVDLYRNPVSDDHGAVNTEHPVFPAIANTPEAYHQPLVILGYGHRAFQNSGRPSTPESRRAFVDYALAGVGRLHERTRFFEVWNEWNVPGMGRTPLEEGTGRVEDYVTLLRETYTALKKQFPDLFILGGATGGIGADEGYMVKAVNLGMLQWLDGLSIHPYFYGADGEKRLPEIAIATRLGQLHDWLRADSVHGDVPLYVTELGWPTYGEPHGVSYEEQACFMVRSILLFACEPQVKGVWLYEFRDGGTDPKDREHHFGVVKADGTPKPAFHALRSLIPLLRDARSLRRVANSAKDRVVTMVLTMKDGADIWAVWSVFPGEEWVMENKGGRMIPVPFSLSGSRDVGINSLTSRFVVGNEPFFLRSSRAGDGGIDAVEVHQ</sequence>